<evidence type="ECO:0000259" key="2">
    <source>
        <dbReference type="Pfam" id="PF22725"/>
    </source>
</evidence>
<dbReference type="PANTHER" id="PTHR43377">
    <property type="entry name" value="BILIVERDIN REDUCTASE A"/>
    <property type="match status" value="1"/>
</dbReference>
<dbReference type="Gene3D" id="3.30.360.10">
    <property type="entry name" value="Dihydrodipicolinate Reductase, domain 2"/>
    <property type="match status" value="1"/>
</dbReference>
<dbReference type="InterPro" id="IPR055170">
    <property type="entry name" value="GFO_IDH_MocA-like_dom"/>
</dbReference>
<evidence type="ECO:0000313" key="4">
    <source>
        <dbReference type="Proteomes" id="UP001589867"/>
    </source>
</evidence>
<dbReference type="InterPro" id="IPR000683">
    <property type="entry name" value="Gfo/Idh/MocA-like_OxRdtase_N"/>
</dbReference>
<dbReference type="InterPro" id="IPR051450">
    <property type="entry name" value="Gfo/Idh/MocA_Oxidoreductases"/>
</dbReference>
<feature type="domain" description="Gfo/Idh/MocA-like oxidoreductase N-terminal" evidence="1">
    <location>
        <begin position="9"/>
        <end position="124"/>
    </location>
</feature>
<keyword evidence="4" id="KW-1185">Reference proteome</keyword>
<dbReference type="Pfam" id="PF22725">
    <property type="entry name" value="GFO_IDH_MocA_C3"/>
    <property type="match status" value="1"/>
</dbReference>
<reference evidence="3 4" key="1">
    <citation type="submission" date="2024-09" db="EMBL/GenBank/DDBJ databases">
        <authorList>
            <person name="Sun Q."/>
            <person name="Mori K."/>
        </authorList>
    </citation>
    <scope>NUCLEOTIDE SEQUENCE [LARGE SCALE GENOMIC DNA]</scope>
    <source>
        <strain evidence="3 4">TBRC 3947</strain>
    </source>
</reference>
<dbReference type="PANTHER" id="PTHR43377:SF1">
    <property type="entry name" value="BILIVERDIN REDUCTASE A"/>
    <property type="match status" value="1"/>
</dbReference>
<dbReference type="EMBL" id="JBHLUH010000004">
    <property type="protein sequence ID" value="MFC0526655.1"/>
    <property type="molecule type" value="Genomic_DNA"/>
</dbReference>
<accession>A0ABV6LW59</accession>
<dbReference type="InterPro" id="IPR036291">
    <property type="entry name" value="NAD(P)-bd_dom_sf"/>
</dbReference>
<organism evidence="3 4">
    <name type="scientific">Phytohabitans kaempferiae</name>
    <dbReference type="NCBI Taxonomy" id="1620943"/>
    <lineage>
        <taxon>Bacteria</taxon>
        <taxon>Bacillati</taxon>
        <taxon>Actinomycetota</taxon>
        <taxon>Actinomycetes</taxon>
        <taxon>Micromonosporales</taxon>
        <taxon>Micromonosporaceae</taxon>
    </lineage>
</organism>
<gene>
    <name evidence="3" type="ORF">ACFFIA_03180</name>
</gene>
<sequence>MTHRSPLPIAVVGAGIFGQRHARVLSENPQADLRLIVDPNVEQGRAVADRFGCGHVATTEEALAQGGVEAFTVAVPDRLHLEAAEPLLAAGKAVLVEKPMAHSLEAAQRMREVAEKSGARLMVGQLFRFDGRYLSMRKAVEAGALGTFLHGAASRLSFARVGQRNQGNSSVLWYLGIHEVDAIQWISGERITEVSAARVAKHMPTLGVDSEDAIVAIVRFASGAVGQLCFGWSMAEHMPAGLRIGMELVGTAGTVELNTQGSGVTVYTAGQTQMPEFIYSAEVDDRLVGSLAAEFGHFVRAVVEDTEFAVPIADAMANVAVNDAILRSVRSGQWEKVEPVAG</sequence>
<name>A0ABV6LW59_9ACTN</name>
<dbReference type="RefSeq" id="WP_377244934.1">
    <property type="nucleotide sequence ID" value="NZ_JBHLUH010000004.1"/>
</dbReference>
<comment type="caution">
    <text evidence="3">The sequence shown here is derived from an EMBL/GenBank/DDBJ whole genome shotgun (WGS) entry which is preliminary data.</text>
</comment>
<evidence type="ECO:0000259" key="1">
    <source>
        <dbReference type="Pfam" id="PF01408"/>
    </source>
</evidence>
<dbReference type="SUPFAM" id="SSF55347">
    <property type="entry name" value="Glyceraldehyde-3-phosphate dehydrogenase-like, C-terminal domain"/>
    <property type="match status" value="1"/>
</dbReference>
<dbReference type="SUPFAM" id="SSF51735">
    <property type="entry name" value="NAD(P)-binding Rossmann-fold domains"/>
    <property type="match status" value="1"/>
</dbReference>
<dbReference type="Gene3D" id="3.40.50.720">
    <property type="entry name" value="NAD(P)-binding Rossmann-like Domain"/>
    <property type="match status" value="1"/>
</dbReference>
<protein>
    <submittedName>
        <fullName evidence="3">Gfo/Idh/MocA family protein</fullName>
    </submittedName>
</protein>
<dbReference type="Proteomes" id="UP001589867">
    <property type="component" value="Unassembled WGS sequence"/>
</dbReference>
<dbReference type="Pfam" id="PF01408">
    <property type="entry name" value="GFO_IDH_MocA"/>
    <property type="match status" value="1"/>
</dbReference>
<proteinExistence type="predicted"/>
<feature type="domain" description="GFO/IDH/MocA-like oxidoreductase" evidence="2">
    <location>
        <begin position="133"/>
        <end position="256"/>
    </location>
</feature>
<evidence type="ECO:0000313" key="3">
    <source>
        <dbReference type="EMBL" id="MFC0526655.1"/>
    </source>
</evidence>